<dbReference type="CDD" id="cd05379">
    <property type="entry name" value="CAP_bacterial"/>
    <property type="match status" value="1"/>
</dbReference>
<dbReference type="InterPro" id="IPR035940">
    <property type="entry name" value="CAP_sf"/>
</dbReference>
<proteinExistence type="predicted"/>
<keyword evidence="4" id="KW-1185">Reference proteome</keyword>
<dbReference type="PANTHER" id="PTHR31157">
    <property type="entry name" value="SCP DOMAIN-CONTAINING PROTEIN"/>
    <property type="match status" value="1"/>
</dbReference>
<evidence type="ECO:0000256" key="1">
    <source>
        <dbReference type="SAM" id="SignalP"/>
    </source>
</evidence>
<dbReference type="Pfam" id="PF00188">
    <property type="entry name" value="CAP"/>
    <property type="match status" value="1"/>
</dbReference>
<dbReference type="Gene3D" id="3.40.33.10">
    <property type="entry name" value="CAP"/>
    <property type="match status" value="1"/>
</dbReference>
<dbReference type="SUPFAM" id="SSF55797">
    <property type="entry name" value="PR-1-like"/>
    <property type="match status" value="1"/>
</dbReference>
<protein>
    <submittedName>
        <fullName evidence="3">Uncharacterized protein YkwD</fullName>
    </submittedName>
</protein>
<dbReference type="InterPro" id="IPR014044">
    <property type="entry name" value="CAP_dom"/>
</dbReference>
<dbReference type="PANTHER" id="PTHR31157:SF1">
    <property type="entry name" value="SCP DOMAIN-CONTAINING PROTEIN"/>
    <property type="match status" value="1"/>
</dbReference>
<dbReference type="Proteomes" id="UP000527616">
    <property type="component" value="Unassembled WGS sequence"/>
</dbReference>
<evidence type="ECO:0000313" key="3">
    <source>
        <dbReference type="EMBL" id="NYI71749.1"/>
    </source>
</evidence>
<dbReference type="RefSeq" id="WP_218843837.1">
    <property type="nucleotide sequence ID" value="NZ_JACBZS010000001.1"/>
</dbReference>
<organism evidence="3 4">
    <name type="scientific">Naumannella cuiyingiana</name>
    <dbReference type="NCBI Taxonomy" id="1347891"/>
    <lineage>
        <taxon>Bacteria</taxon>
        <taxon>Bacillati</taxon>
        <taxon>Actinomycetota</taxon>
        <taxon>Actinomycetes</taxon>
        <taxon>Propionibacteriales</taxon>
        <taxon>Propionibacteriaceae</taxon>
        <taxon>Naumannella</taxon>
    </lineage>
</organism>
<feature type="signal peptide" evidence="1">
    <location>
        <begin position="1"/>
        <end position="19"/>
    </location>
</feature>
<evidence type="ECO:0000259" key="2">
    <source>
        <dbReference type="Pfam" id="PF00188"/>
    </source>
</evidence>
<accession>A0A7Z0ILK3</accession>
<dbReference type="AlphaFoldDB" id="A0A7Z0ILK3"/>
<reference evidence="3 4" key="1">
    <citation type="submission" date="2020-07" db="EMBL/GenBank/DDBJ databases">
        <title>Sequencing the genomes of 1000 actinobacteria strains.</title>
        <authorList>
            <person name="Klenk H.-P."/>
        </authorList>
    </citation>
    <scope>NUCLEOTIDE SEQUENCE [LARGE SCALE GENOMIC DNA]</scope>
    <source>
        <strain evidence="3 4">DSM 103164</strain>
    </source>
</reference>
<sequence length="150" mass="16082">MLGATALIASVSTAPSAHAGATAMNTEEREVLRLVNVERAKVGCPAVREHTTLATVARAHSVDMARYDYFSHTGRDGRSPFDRMRDAGYTGSVMAENIAAGQQTPAAVMKSWMNSSGHRANILNCRYRDLGVGVARGGSYGIYWTQNFGG</sequence>
<dbReference type="EMBL" id="JACBZS010000001">
    <property type="protein sequence ID" value="NYI71749.1"/>
    <property type="molecule type" value="Genomic_DNA"/>
</dbReference>
<feature type="chain" id="PRO_5031470042" evidence="1">
    <location>
        <begin position="20"/>
        <end position="150"/>
    </location>
</feature>
<keyword evidence="1" id="KW-0732">Signal</keyword>
<comment type="caution">
    <text evidence="3">The sequence shown here is derived from an EMBL/GenBank/DDBJ whole genome shotgun (WGS) entry which is preliminary data.</text>
</comment>
<gene>
    <name evidence="3" type="ORF">GGQ54_002309</name>
</gene>
<feature type="domain" description="SCP" evidence="2">
    <location>
        <begin position="32"/>
        <end position="148"/>
    </location>
</feature>
<name>A0A7Z0ILK3_9ACTN</name>
<evidence type="ECO:0000313" key="4">
    <source>
        <dbReference type="Proteomes" id="UP000527616"/>
    </source>
</evidence>